<feature type="compositionally biased region" description="Basic and acidic residues" evidence="1">
    <location>
        <begin position="222"/>
        <end position="252"/>
    </location>
</feature>
<feature type="region of interest" description="Disordered" evidence="1">
    <location>
        <begin position="1"/>
        <end position="165"/>
    </location>
</feature>
<feature type="compositionally biased region" description="Polar residues" evidence="1">
    <location>
        <begin position="149"/>
        <end position="158"/>
    </location>
</feature>
<dbReference type="FunCoup" id="A0A0D0DQN8">
    <property type="interactions" value="159"/>
</dbReference>
<dbReference type="Gene3D" id="6.10.140.1040">
    <property type="match status" value="1"/>
</dbReference>
<feature type="compositionally biased region" description="Low complexity" evidence="1">
    <location>
        <begin position="98"/>
        <end position="128"/>
    </location>
</feature>
<dbReference type="PANTHER" id="PTHR12299">
    <property type="entry name" value="HYALURONIC ACID-BINDING PROTEIN 4"/>
    <property type="match status" value="1"/>
</dbReference>
<feature type="compositionally biased region" description="Gly residues" evidence="1">
    <location>
        <begin position="87"/>
        <end position="97"/>
    </location>
</feature>
<dbReference type="PANTHER" id="PTHR12299:SF17">
    <property type="entry name" value="AT19571P-RELATED"/>
    <property type="match status" value="1"/>
</dbReference>
<feature type="domain" description="Hyaluronan/mRNA-binding protein" evidence="2">
    <location>
        <begin position="33"/>
        <end position="178"/>
    </location>
</feature>
<evidence type="ECO:0000313" key="4">
    <source>
        <dbReference type="Proteomes" id="UP000054538"/>
    </source>
</evidence>
<dbReference type="Pfam" id="PF04774">
    <property type="entry name" value="HABP4_PAI-RBP1"/>
    <property type="match status" value="1"/>
</dbReference>
<feature type="compositionally biased region" description="Basic and acidic residues" evidence="1">
    <location>
        <begin position="35"/>
        <end position="52"/>
    </location>
</feature>
<dbReference type="HOGENOM" id="CLU_043312_0_0_1"/>
<sequence>MSVATRNPFAVLDVDGERREGRGRGRGGNRGGRGRTFDRHSATGKTDSDKKVHNSWGGDDGNAELKTEEAATNDVVAESGTLNDWAGGAGDGAGDGAGASADWGAPAASAGADWGAPAADAADGAPVADGEKPDGGRRKEREGEEEDNTLTFDQYQAQQKEKESALVPKLEVRKANDGADDNIWDGATRLEKGDAEAYFTGKTKSAPKGRTEKKEKVFIEIDARFERPPRGGRGRGGDRGEARGRGGRDRGGRGRGRANGTPSTPVVSVDDETAFPSLS</sequence>
<gene>
    <name evidence="3" type="ORF">PAXRUDRAFT_422701</name>
</gene>
<evidence type="ECO:0000313" key="3">
    <source>
        <dbReference type="EMBL" id="KIK94838.1"/>
    </source>
</evidence>
<dbReference type="EMBL" id="KN825081">
    <property type="protein sequence ID" value="KIK94838.1"/>
    <property type="molecule type" value="Genomic_DNA"/>
</dbReference>
<dbReference type="InterPro" id="IPR006861">
    <property type="entry name" value="HABP4_PAIRBP1-bd"/>
</dbReference>
<feature type="compositionally biased region" description="Basic and acidic residues" evidence="1">
    <location>
        <begin position="129"/>
        <end position="142"/>
    </location>
</feature>
<dbReference type="STRING" id="930991.A0A0D0DQN8"/>
<keyword evidence="4" id="KW-1185">Reference proteome</keyword>
<evidence type="ECO:0000259" key="2">
    <source>
        <dbReference type="SMART" id="SM01233"/>
    </source>
</evidence>
<dbReference type="GO" id="GO:0003723">
    <property type="term" value="F:RNA binding"/>
    <property type="evidence" value="ECO:0007669"/>
    <property type="project" value="InterPro"/>
</dbReference>
<accession>A0A0D0DQN8</accession>
<dbReference type="AlphaFoldDB" id="A0A0D0DQN8"/>
<dbReference type="GO" id="GO:0005634">
    <property type="term" value="C:nucleus"/>
    <property type="evidence" value="ECO:0007669"/>
    <property type="project" value="TreeGrafter"/>
</dbReference>
<dbReference type="Proteomes" id="UP000054538">
    <property type="component" value="Unassembled WGS sequence"/>
</dbReference>
<reference evidence="3 4" key="1">
    <citation type="submission" date="2014-04" db="EMBL/GenBank/DDBJ databases">
        <authorList>
            <consortium name="DOE Joint Genome Institute"/>
            <person name="Kuo A."/>
            <person name="Kohler A."/>
            <person name="Jargeat P."/>
            <person name="Nagy L.G."/>
            <person name="Floudas D."/>
            <person name="Copeland A."/>
            <person name="Barry K.W."/>
            <person name="Cichocki N."/>
            <person name="Veneault-Fourrey C."/>
            <person name="LaButti K."/>
            <person name="Lindquist E.A."/>
            <person name="Lipzen A."/>
            <person name="Lundell T."/>
            <person name="Morin E."/>
            <person name="Murat C."/>
            <person name="Sun H."/>
            <person name="Tunlid A."/>
            <person name="Henrissat B."/>
            <person name="Grigoriev I.V."/>
            <person name="Hibbett D.S."/>
            <person name="Martin F."/>
            <person name="Nordberg H.P."/>
            <person name="Cantor M.N."/>
            <person name="Hua S.X."/>
        </authorList>
    </citation>
    <scope>NUCLEOTIDE SEQUENCE [LARGE SCALE GENOMIC DNA]</scope>
    <source>
        <strain evidence="3 4">Ve08.2h10</strain>
    </source>
</reference>
<protein>
    <recommendedName>
        <fullName evidence="2">Hyaluronan/mRNA-binding protein domain-containing protein</fullName>
    </recommendedName>
</protein>
<dbReference type="InParanoid" id="A0A0D0DQN8"/>
<organism evidence="3 4">
    <name type="scientific">Paxillus rubicundulus Ve08.2h10</name>
    <dbReference type="NCBI Taxonomy" id="930991"/>
    <lineage>
        <taxon>Eukaryota</taxon>
        <taxon>Fungi</taxon>
        <taxon>Dikarya</taxon>
        <taxon>Basidiomycota</taxon>
        <taxon>Agaricomycotina</taxon>
        <taxon>Agaricomycetes</taxon>
        <taxon>Agaricomycetidae</taxon>
        <taxon>Boletales</taxon>
        <taxon>Paxilineae</taxon>
        <taxon>Paxillaceae</taxon>
        <taxon>Paxillus</taxon>
    </lineage>
</organism>
<proteinExistence type="predicted"/>
<dbReference type="OrthoDB" id="5390558at2759"/>
<dbReference type="GO" id="GO:0005737">
    <property type="term" value="C:cytoplasm"/>
    <property type="evidence" value="ECO:0007669"/>
    <property type="project" value="TreeGrafter"/>
</dbReference>
<dbReference type="InterPro" id="IPR039764">
    <property type="entry name" value="HABP4/SERBP1-like"/>
</dbReference>
<reference evidence="4" key="2">
    <citation type="submission" date="2015-01" db="EMBL/GenBank/DDBJ databases">
        <title>Evolutionary Origins and Diversification of the Mycorrhizal Mutualists.</title>
        <authorList>
            <consortium name="DOE Joint Genome Institute"/>
            <consortium name="Mycorrhizal Genomics Consortium"/>
            <person name="Kohler A."/>
            <person name="Kuo A."/>
            <person name="Nagy L.G."/>
            <person name="Floudas D."/>
            <person name="Copeland A."/>
            <person name="Barry K.W."/>
            <person name="Cichocki N."/>
            <person name="Veneault-Fourrey C."/>
            <person name="LaButti K."/>
            <person name="Lindquist E.A."/>
            <person name="Lipzen A."/>
            <person name="Lundell T."/>
            <person name="Morin E."/>
            <person name="Murat C."/>
            <person name="Riley R."/>
            <person name="Ohm R."/>
            <person name="Sun H."/>
            <person name="Tunlid A."/>
            <person name="Henrissat B."/>
            <person name="Grigoriev I.V."/>
            <person name="Hibbett D.S."/>
            <person name="Martin F."/>
        </authorList>
    </citation>
    <scope>NUCLEOTIDE SEQUENCE [LARGE SCALE GENOMIC DNA]</scope>
    <source>
        <strain evidence="4">Ve08.2h10</strain>
    </source>
</reference>
<name>A0A0D0DQN8_9AGAM</name>
<feature type="region of interest" description="Disordered" evidence="1">
    <location>
        <begin position="222"/>
        <end position="279"/>
    </location>
</feature>
<evidence type="ECO:0000256" key="1">
    <source>
        <dbReference type="SAM" id="MobiDB-lite"/>
    </source>
</evidence>
<dbReference type="SMART" id="SM01233">
    <property type="entry name" value="HABP4_PAI-RBP1"/>
    <property type="match status" value="1"/>
</dbReference>